<feature type="region of interest" description="Disordered" evidence="1">
    <location>
        <begin position="1"/>
        <end position="30"/>
    </location>
</feature>
<proteinExistence type="predicted"/>
<name>S7MZU2_MYOBR</name>
<evidence type="ECO:0000313" key="3">
    <source>
        <dbReference type="Proteomes" id="UP000052978"/>
    </source>
</evidence>
<keyword evidence="3" id="KW-1185">Reference proteome</keyword>
<feature type="compositionally biased region" description="Acidic residues" evidence="1">
    <location>
        <begin position="531"/>
        <end position="542"/>
    </location>
</feature>
<gene>
    <name evidence="2" type="ORF">D623_10023226</name>
</gene>
<dbReference type="AlphaFoldDB" id="S7MZU2"/>
<dbReference type="EMBL" id="KE162945">
    <property type="protein sequence ID" value="EPQ10144.1"/>
    <property type="molecule type" value="Genomic_DNA"/>
</dbReference>
<dbReference type="eggNOG" id="KOG4229">
    <property type="taxonomic scope" value="Eukaryota"/>
</dbReference>
<feature type="region of interest" description="Disordered" evidence="1">
    <location>
        <begin position="522"/>
        <end position="546"/>
    </location>
</feature>
<evidence type="ECO:0000256" key="1">
    <source>
        <dbReference type="SAM" id="MobiDB-lite"/>
    </source>
</evidence>
<accession>S7MZU2</accession>
<dbReference type="Proteomes" id="UP000052978">
    <property type="component" value="Unassembled WGS sequence"/>
</dbReference>
<evidence type="ECO:0000313" key="2">
    <source>
        <dbReference type="EMBL" id="EPQ10144.1"/>
    </source>
</evidence>
<organism evidence="2 3">
    <name type="scientific">Myotis brandtii</name>
    <name type="common">Brandt's bat</name>
    <dbReference type="NCBI Taxonomy" id="109478"/>
    <lineage>
        <taxon>Eukaryota</taxon>
        <taxon>Metazoa</taxon>
        <taxon>Chordata</taxon>
        <taxon>Craniata</taxon>
        <taxon>Vertebrata</taxon>
        <taxon>Euteleostomi</taxon>
        <taxon>Mammalia</taxon>
        <taxon>Eutheria</taxon>
        <taxon>Laurasiatheria</taxon>
        <taxon>Chiroptera</taxon>
        <taxon>Yangochiroptera</taxon>
        <taxon>Vespertilionidae</taxon>
        <taxon>Myotis</taxon>
    </lineage>
</organism>
<protein>
    <submittedName>
        <fullName evidence="2">Myosin-XV</fullName>
    </submittedName>
</protein>
<reference evidence="2 3" key="1">
    <citation type="journal article" date="2013" name="Nat. Commun.">
        <title>Genome analysis reveals insights into physiology and longevity of the Brandt's bat Myotis brandtii.</title>
        <authorList>
            <person name="Seim I."/>
            <person name="Fang X."/>
            <person name="Xiong Z."/>
            <person name="Lobanov A.V."/>
            <person name="Huang Z."/>
            <person name="Ma S."/>
            <person name="Feng Y."/>
            <person name="Turanov A.A."/>
            <person name="Zhu Y."/>
            <person name="Lenz T.L."/>
            <person name="Gerashchenko M.V."/>
            <person name="Fan D."/>
            <person name="Hee Yim S."/>
            <person name="Yao X."/>
            <person name="Jordan D."/>
            <person name="Xiong Y."/>
            <person name="Ma Y."/>
            <person name="Lyapunov A.N."/>
            <person name="Chen G."/>
            <person name="Kulakova O.I."/>
            <person name="Sun Y."/>
            <person name="Lee S.G."/>
            <person name="Bronson R.T."/>
            <person name="Moskalev A.A."/>
            <person name="Sunyaev S.R."/>
            <person name="Zhang G."/>
            <person name="Krogh A."/>
            <person name="Wang J."/>
            <person name="Gladyshev V.N."/>
        </authorList>
    </citation>
    <scope>NUCLEOTIDE SEQUENCE [LARGE SCALE GENOMIC DNA]</scope>
</reference>
<sequence length="574" mass="65371">MADEEKKAKKKKKKGQEPEKPKRSLKGTSRLFMGFRDRTPKISKKGQFRSASAFFWGLHTGPQKTKRKRKARTVLQSTSKLMTQMRMGKKKRAMRGKKPSFMVIRFPGRRGYGRLRPRAQSLSKASTAINWLTKRFLIKKAEESGSEQAAVDAWLSRSGSHVGSRKLPFPSGAEILRPGGRLRRFPRSRSIYASGDPVGFLPFEDEAPFRHAGSRRSLYGLEGFQDLGEYYDYHREGDAYYDQRSLSQYEEQDPGLAPYGPPYGPYSAYAPYDAYVPYDPYGAYSPYSAYGPYSPAWPPYGDHAPGYPPEDPYDHYPMDYYGGPYYPTSAYGYSYGYEDHEPPYAPPGGYASPYSYYDSEPYPQAYYLDPFAPYDAPYLPYDLPYDVPAWEPYGVPYEAPYGLPYAEGIYGGGDQAIYPPEVPYLYPEEPAFAYPWVPPPIMSPHNPYAHPMDDIAELEEPEEAAGERQGTSFRLPSASFFEQQGMDKPARSKLSLIRRFRLFPRPQVKLFGKEKLEVPLPPSLDIPLPLGEEEEEEDEEEVPPVRTGPYAHPFWGFLTPRQRNLQRALSAGPR</sequence>